<comment type="caution">
    <text evidence="3">The sequence shown here is derived from an EMBL/GenBank/DDBJ whole genome shotgun (WGS) entry which is preliminary data.</text>
</comment>
<dbReference type="InterPro" id="IPR050695">
    <property type="entry name" value="N-acetylmuramoyl_amidase_3"/>
</dbReference>
<evidence type="ECO:0000313" key="3">
    <source>
        <dbReference type="EMBL" id="MBN2910762.1"/>
    </source>
</evidence>
<dbReference type="Pfam" id="PF01520">
    <property type="entry name" value="Amidase_3"/>
    <property type="match status" value="1"/>
</dbReference>
<evidence type="ECO:0000259" key="2">
    <source>
        <dbReference type="SMART" id="SM00646"/>
    </source>
</evidence>
<feature type="domain" description="MurNAc-LAA" evidence="2">
    <location>
        <begin position="71"/>
        <end position="190"/>
    </location>
</feature>
<reference evidence="3" key="1">
    <citation type="journal article" date="2024" name="Int. J. Syst. Evol. Microbiol.">
        <title>Polycladomyces zharkentensis sp. nov., a novel thermophilic cellulose- and starch-degrading member of the Bacillota from a geothermal aquifer in Kazakhstan.</title>
        <authorList>
            <person name="Mashzhan A."/>
            <person name="Kistaubayeva A."/>
            <person name="Javier-Lopez R."/>
            <person name="Bissenova U."/>
            <person name="Bissenbay A."/>
            <person name="Birkeland N.K."/>
        </authorList>
    </citation>
    <scope>NUCLEOTIDE SEQUENCE</scope>
    <source>
        <strain evidence="3">ZKZ2T</strain>
    </source>
</reference>
<name>A0ABS2WMF9_9BACL</name>
<dbReference type="SMART" id="SM00646">
    <property type="entry name" value="Ami_3"/>
    <property type="match status" value="1"/>
</dbReference>
<dbReference type="RefSeq" id="WP_205496985.1">
    <property type="nucleotide sequence ID" value="NZ_JAFHAP010000016.1"/>
</dbReference>
<evidence type="ECO:0000256" key="1">
    <source>
        <dbReference type="ARBA" id="ARBA00022801"/>
    </source>
</evidence>
<gene>
    <name evidence="3" type="ORF">JQC72_14775</name>
</gene>
<proteinExistence type="predicted"/>
<dbReference type="PANTHER" id="PTHR30404:SF0">
    <property type="entry name" value="N-ACETYLMURAMOYL-L-ALANINE AMIDASE AMIC"/>
    <property type="match status" value="1"/>
</dbReference>
<dbReference type="Proteomes" id="UP001177120">
    <property type="component" value="Unassembled WGS sequence"/>
</dbReference>
<dbReference type="PANTHER" id="PTHR30404">
    <property type="entry name" value="N-ACETYLMURAMOYL-L-ALANINE AMIDASE"/>
    <property type="match status" value="1"/>
</dbReference>
<organism evidence="3 4">
    <name type="scientific">Polycladomyces zharkentensis</name>
    <dbReference type="NCBI Taxonomy" id="2807616"/>
    <lineage>
        <taxon>Bacteria</taxon>
        <taxon>Bacillati</taxon>
        <taxon>Bacillota</taxon>
        <taxon>Bacilli</taxon>
        <taxon>Bacillales</taxon>
        <taxon>Thermoactinomycetaceae</taxon>
        <taxon>Polycladomyces</taxon>
    </lineage>
</organism>
<protein>
    <submittedName>
        <fullName evidence="3">N-acetylmuramoyl-L-alanine amidase</fullName>
    </submittedName>
</protein>
<keyword evidence="1" id="KW-0378">Hydrolase</keyword>
<dbReference type="SUPFAM" id="SSF53187">
    <property type="entry name" value="Zn-dependent exopeptidases"/>
    <property type="match status" value="1"/>
</dbReference>
<keyword evidence="4" id="KW-1185">Reference proteome</keyword>
<evidence type="ECO:0000313" key="4">
    <source>
        <dbReference type="Proteomes" id="UP001177120"/>
    </source>
</evidence>
<sequence length="245" mass="26136">MIKICLDPGHGGPDSGAVSKSGLREADVALNLAEKVSGALGQYEGVAVTFTRDRNNSKNYPAPPQGLYKRVDIANQSGADLFLSLHNNCGGGSGFESYAMKGAPSRTLQIQKVITDSVLAFLKGYGIGAHGDAVKNDTEGAHSRIYVLRATKMPAVLLENLFIDNPNEERLLRDGKFLDGLAQAIAEGVAATFGLKKKAAPQPKPMHRVIVDGKSVIDSAYKDKVLAAVSAALDKYQDKVEIIKR</sequence>
<dbReference type="Gene3D" id="3.40.630.40">
    <property type="entry name" value="Zn-dependent exopeptidases"/>
    <property type="match status" value="1"/>
</dbReference>
<accession>A0ABS2WMF9</accession>
<dbReference type="EMBL" id="JAFHAP010000016">
    <property type="protein sequence ID" value="MBN2910762.1"/>
    <property type="molecule type" value="Genomic_DNA"/>
</dbReference>
<dbReference type="CDD" id="cd02696">
    <property type="entry name" value="MurNAc-LAA"/>
    <property type="match status" value="1"/>
</dbReference>
<dbReference type="InterPro" id="IPR002508">
    <property type="entry name" value="MurNAc-LAA_cat"/>
</dbReference>